<keyword evidence="1" id="KW-0812">Transmembrane</keyword>
<reference evidence="2 3" key="1">
    <citation type="journal article" date="2015" name="Nature">
        <title>rRNA introns, odd ribosomes, and small enigmatic genomes across a large radiation of phyla.</title>
        <authorList>
            <person name="Brown C.T."/>
            <person name="Hug L.A."/>
            <person name="Thomas B.C."/>
            <person name="Sharon I."/>
            <person name="Castelle C.J."/>
            <person name="Singh A."/>
            <person name="Wilkins M.J."/>
            <person name="Williams K.H."/>
            <person name="Banfield J.F."/>
        </authorList>
    </citation>
    <scope>NUCLEOTIDE SEQUENCE [LARGE SCALE GENOMIC DNA]</scope>
</reference>
<keyword evidence="1" id="KW-0472">Membrane</keyword>
<gene>
    <name evidence="2" type="ORF">UX45_C0017G0003</name>
</gene>
<organism evidence="2 3">
    <name type="scientific">Candidatus Uhrbacteria bacterium GW2011_GWF2_46_218</name>
    <dbReference type="NCBI Taxonomy" id="1619001"/>
    <lineage>
        <taxon>Bacteria</taxon>
        <taxon>Candidatus Uhriibacteriota</taxon>
    </lineage>
</organism>
<comment type="caution">
    <text evidence="2">The sequence shown here is derived from an EMBL/GenBank/DDBJ whole genome shotgun (WGS) entry which is preliminary data.</text>
</comment>
<sequence length="79" mass="8854">MTSVLPSHPPQTFDEYLVGMAEYQEGCVKTEAVIPPPVSCGEVTDVLYRVAQWHLFSIAITVVFLFMIIQLTKLALKIK</sequence>
<dbReference type="Proteomes" id="UP000034705">
    <property type="component" value="Unassembled WGS sequence"/>
</dbReference>
<accession>A0A0G1PI92</accession>
<proteinExistence type="predicted"/>
<feature type="transmembrane region" description="Helical" evidence="1">
    <location>
        <begin position="53"/>
        <end position="76"/>
    </location>
</feature>
<evidence type="ECO:0000313" key="3">
    <source>
        <dbReference type="Proteomes" id="UP000034705"/>
    </source>
</evidence>
<keyword evidence="1" id="KW-1133">Transmembrane helix</keyword>
<evidence type="ECO:0000313" key="2">
    <source>
        <dbReference type="EMBL" id="KKU32422.1"/>
    </source>
</evidence>
<protein>
    <submittedName>
        <fullName evidence="2">Uncharacterized protein</fullName>
    </submittedName>
</protein>
<dbReference type="AlphaFoldDB" id="A0A0G1PI92"/>
<name>A0A0G1PI92_9BACT</name>
<evidence type="ECO:0000256" key="1">
    <source>
        <dbReference type="SAM" id="Phobius"/>
    </source>
</evidence>
<dbReference type="EMBL" id="LCMG01000017">
    <property type="protein sequence ID" value="KKU32422.1"/>
    <property type="molecule type" value="Genomic_DNA"/>
</dbReference>